<reference evidence="9 10" key="1">
    <citation type="journal article" date="2019" name="Int. J. Syst. Evol. Microbiol.">
        <title>The Global Catalogue of Microorganisms (GCM) 10K type strain sequencing project: providing services to taxonomists for standard genome sequencing and annotation.</title>
        <authorList>
            <consortium name="The Broad Institute Genomics Platform"/>
            <consortium name="The Broad Institute Genome Sequencing Center for Infectious Disease"/>
            <person name="Wu L."/>
            <person name="Ma J."/>
        </authorList>
    </citation>
    <scope>NUCLEOTIDE SEQUENCE [LARGE SCALE GENOMIC DNA]</scope>
    <source>
        <strain evidence="9 10">RDMS1</strain>
    </source>
</reference>
<keyword evidence="10" id="KW-1185">Reference proteome</keyword>
<dbReference type="InterPro" id="IPR036324">
    <property type="entry name" value="Mn/Fe_SOD_N_sf"/>
</dbReference>
<dbReference type="RefSeq" id="WP_390205407.1">
    <property type="nucleotide sequence ID" value="NZ_JBHTAX010000001.1"/>
</dbReference>
<gene>
    <name evidence="9" type="ORF">ACFQL7_09380</name>
</gene>
<dbReference type="Gene3D" id="3.55.40.20">
    <property type="entry name" value="Iron/manganese superoxide dismutase, C-terminal domain"/>
    <property type="match status" value="1"/>
</dbReference>
<dbReference type="GO" id="GO:0004784">
    <property type="term" value="F:superoxide dismutase activity"/>
    <property type="evidence" value="ECO:0007669"/>
    <property type="project" value="UniProtKB-EC"/>
</dbReference>
<evidence type="ECO:0000256" key="3">
    <source>
        <dbReference type="ARBA" id="ARBA00012682"/>
    </source>
</evidence>
<evidence type="ECO:0000313" key="10">
    <source>
        <dbReference type="Proteomes" id="UP001596417"/>
    </source>
</evidence>
<evidence type="ECO:0000259" key="8">
    <source>
        <dbReference type="Pfam" id="PF02777"/>
    </source>
</evidence>
<protein>
    <recommendedName>
        <fullName evidence="3 6">Superoxide dismutase</fullName>
        <ecNumber evidence="3 6">1.15.1.1</ecNumber>
    </recommendedName>
</protein>
<sequence>MNDKYALPELPYAYDALEPHIDEKIMRLHHDEHHQGYVDGANSALSQLVEMRKEGTFDQIKPVKRDLSFNLSGHILHSIFWESLSPTGGGTPSGAFAEALAHDFGSVDSAIGEFSAAAKNVEDSGWGMLVYDHLPTSCS</sequence>
<organism evidence="9 10">
    <name type="scientific">Halocatena marina</name>
    <dbReference type="NCBI Taxonomy" id="2934937"/>
    <lineage>
        <taxon>Archaea</taxon>
        <taxon>Methanobacteriati</taxon>
        <taxon>Methanobacteriota</taxon>
        <taxon>Stenosarchaea group</taxon>
        <taxon>Halobacteria</taxon>
        <taxon>Halobacteriales</taxon>
        <taxon>Natronomonadaceae</taxon>
        <taxon>Halocatena</taxon>
    </lineage>
</organism>
<dbReference type="FunFam" id="1.10.287.990:FF:000001">
    <property type="entry name" value="Superoxide dismutase"/>
    <property type="match status" value="1"/>
</dbReference>
<proteinExistence type="inferred from homology"/>
<feature type="domain" description="Manganese/iron superoxide dismutase N-terminal" evidence="7">
    <location>
        <begin position="4"/>
        <end position="85"/>
    </location>
</feature>
<keyword evidence="4 6" id="KW-0479">Metal-binding</keyword>
<dbReference type="InterPro" id="IPR019832">
    <property type="entry name" value="Mn/Fe_SOD_C"/>
</dbReference>
<dbReference type="PANTHER" id="PTHR11404">
    <property type="entry name" value="SUPEROXIDE DISMUTASE 2"/>
    <property type="match status" value="1"/>
</dbReference>
<evidence type="ECO:0000256" key="6">
    <source>
        <dbReference type="RuleBase" id="RU000414"/>
    </source>
</evidence>
<dbReference type="InterPro" id="IPR019831">
    <property type="entry name" value="Mn/Fe_SOD_N"/>
</dbReference>
<feature type="domain" description="Manganese/iron superoxide dismutase C-terminal" evidence="8">
    <location>
        <begin position="92"/>
        <end position="133"/>
    </location>
</feature>
<comment type="cofactor">
    <cofactor evidence="1">
        <name>Mn(2+)</name>
        <dbReference type="ChEBI" id="CHEBI:29035"/>
    </cofactor>
</comment>
<accession>A0ABD5YNP2</accession>
<dbReference type="Pfam" id="PF02777">
    <property type="entry name" value="Sod_Fe_C"/>
    <property type="match status" value="1"/>
</dbReference>
<evidence type="ECO:0000313" key="9">
    <source>
        <dbReference type="EMBL" id="MFC7190047.1"/>
    </source>
</evidence>
<evidence type="ECO:0000256" key="5">
    <source>
        <dbReference type="ARBA" id="ARBA00023002"/>
    </source>
</evidence>
<dbReference type="SUPFAM" id="SSF54719">
    <property type="entry name" value="Fe,Mn superoxide dismutase (SOD), C-terminal domain"/>
    <property type="match status" value="1"/>
</dbReference>
<dbReference type="InterPro" id="IPR036314">
    <property type="entry name" value="SOD_C_sf"/>
</dbReference>
<dbReference type="PRINTS" id="PR01703">
    <property type="entry name" value="MNSODISMTASE"/>
</dbReference>
<dbReference type="PANTHER" id="PTHR11404:SF6">
    <property type="entry name" value="SUPEROXIDE DISMUTASE [MN], MITOCHONDRIAL"/>
    <property type="match status" value="1"/>
</dbReference>
<dbReference type="GO" id="GO:0046872">
    <property type="term" value="F:metal ion binding"/>
    <property type="evidence" value="ECO:0007669"/>
    <property type="project" value="UniProtKB-KW"/>
</dbReference>
<dbReference type="SUPFAM" id="SSF46609">
    <property type="entry name" value="Fe,Mn superoxide dismutase (SOD), N-terminal domain"/>
    <property type="match status" value="1"/>
</dbReference>
<keyword evidence="5 6" id="KW-0560">Oxidoreductase</keyword>
<evidence type="ECO:0000259" key="7">
    <source>
        <dbReference type="Pfam" id="PF00081"/>
    </source>
</evidence>
<evidence type="ECO:0000256" key="1">
    <source>
        <dbReference type="ARBA" id="ARBA00001936"/>
    </source>
</evidence>
<comment type="catalytic activity">
    <reaction evidence="6">
        <text>2 superoxide + 2 H(+) = H2O2 + O2</text>
        <dbReference type="Rhea" id="RHEA:20696"/>
        <dbReference type="ChEBI" id="CHEBI:15378"/>
        <dbReference type="ChEBI" id="CHEBI:15379"/>
        <dbReference type="ChEBI" id="CHEBI:16240"/>
        <dbReference type="ChEBI" id="CHEBI:18421"/>
        <dbReference type="EC" id="1.15.1.1"/>
    </reaction>
</comment>
<dbReference type="InterPro" id="IPR050265">
    <property type="entry name" value="Fe/Mn_Superoxide_Dismutase"/>
</dbReference>
<dbReference type="AlphaFoldDB" id="A0ABD5YNP2"/>
<dbReference type="InterPro" id="IPR001189">
    <property type="entry name" value="Mn/Fe_SOD"/>
</dbReference>
<comment type="function">
    <text evidence="6">Destroys radicals which are normally produced within the cells and which are toxic to biological systems.</text>
</comment>
<dbReference type="EC" id="1.15.1.1" evidence="3 6"/>
<comment type="caution">
    <text evidence="9">The sequence shown here is derived from an EMBL/GenBank/DDBJ whole genome shotgun (WGS) entry which is preliminary data.</text>
</comment>
<name>A0ABD5YNP2_9EURY</name>
<dbReference type="Proteomes" id="UP001596417">
    <property type="component" value="Unassembled WGS sequence"/>
</dbReference>
<comment type="similarity">
    <text evidence="2 6">Belongs to the iron/manganese superoxide dismutase family.</text>
</comment>
<evidence type="ECO:0000256" key="4">
    <source>
        <dbReference type="ARBA" id="ARBA00022723"/>
    </source>
</evidence>
<dbReference type="EMBL" id="JBHTAX010000001">
    <property type="protein sequence ID" value="MFC7190047.1"/>
    <property type="molecule type" value="Genomic_DNA"/>
</dbReference>
<dbReference type="Gene3D" id="1.10.287.990">
    <property type="entry name" value="Fe,Mn superoxide dismutase (SOD) domain"/>
    <property type="match status" value="1"/>
</dbReference>
<dbReference type="Pfam" id="PF00081">
    <property type="entry name" value="Sod_Fe_N"/>
    <property type="match status" value="1"/>
</dbReference>
<evidence type="ECO:0000256" key="2">
    <source>
        <dbReference type="ARBA" id="ARBA00008714"/>
    </source>
</evidence>